<reference evidence="1" key="2">
    <citation type="submission" date="2020-09" db="EMBL/GenBank/DDBJ databases">
        <authorList>
            <person name="Sun Q."/>
            <person name="Ohkuma M."/>
        </authorList>
    </citation>
    <scope>NUCLEOTIDE SEQUENCE</scope>
    <source>
        <strain evidence="1">JCM 19018</strain>
    </source>
</reference>
<dbReference type="EMBL" id="BMPD01000010">
    <property type="protein sequence ID" value="GGK82564.1"/>
    <property type="molecule type" value="Genomic_DNA"/>
</dbReference>
<accession>A0A830F470</accession>
<reference evidence="1" key="1">
    <citation type="journal article" date="2014" name="Int. J. Syst. Evol. Microbiol.">
        <title>Complete genome sequence of Corynebacterium casei LMG S-19264T (=DSM 44701T), isolated from a smear-ripened cheese.</title>
        <authorList>
            <consortium name="US DOE Joint Genome Institute (JGI-PGF)"/>
            <person name="Walter F."/>
            <person name="Albersmeier A."/>
            <person name="Kalinowski J."/>
            <person name="Ruckert C."/>
        </authorList>
    </citation>
    <scope>NUCLEOTIDE SEQUENCE</scope>
    <source>
        <strain evidence="1">JCM 19018</strain>
    </source>
</reference>
<sequence length="75" mass="8235">MLLEHEDTGHVCSEPLRVKDVVPHTIVSQLDNVGGTDILLVGLLGQEEHREAALVGCLVGHHLESHELMLQYMDG</sequence>
<comment type="caution">
    <text evidence="1">The sequence shown here is derived from an EMBL/GenBank/DDBJ whole genome shotgun (WGS) entry which is preliminary data.</text>
</comment>
<gene>
    <name evidence="1" type="ORF">GCM10009067_38580</name>
</gene>
<evidence type="ECO:0000313" key="2">
    <source>
        <dbReference type="Proteomes" id="UP000614221"/>
    </source>
</evidence>
<dbReference type="AlphaFoldDB" id="A0A830F470"/>
<name>A0A830F470_9EURY</name>
<proteinExistence type="predicted"/>
<evidence type="ECO:0000313" key="1">
    <source>
        <dbReference type="EMBL" id="GGK82564.1"/>
    </source>
</evidence>
<protein>
    <submittedName>
        <fullName evidence="1">Uncharacterized protein</fullName>
    </submittedName>
</protein>
<dbReference type="Proteomes" id="UP000614221">
    <property type="component" value="Unassembled WGS sequence"/>
</dbReference>
<organism evidence="1 2">
    <name type="scientific">Haloarcula sebkhae</name>
    <dbReference type="NCBI Taxonomy" id="932660"/>
    <lineage>
        <taxon>Archaea</taxon>
        <taxon>Methanobacteriati</taxon>
        <taxon>Methanobacteriota</taxon>
        <taxon>Stenosarchaea group</taxon>
        <taxon>Halobacteria</taxon>
        <taxon>Halobacteriales</taxon>
        <taxon>Haloarculaceae</taxon>
        <taxon>Haloarcula</taxon>
    </lineage>
</organism>